<feature type="region of interest" description="Disordered" evidence="1">
    <location>
        <begin position="88"/>
        <end position="122"/>
    </location>
</feature>
<proteinExistence type="predicted"/>
<reference evidence="2" key="2">
    <citation type="submission" date="2018-05" db="EMBL/GenBank/DDBJ databases">
        <title>OgluRS3 (Oryza glumaepatula Reference Sequence Version 3).</title>
        <authorList>
            <person name="Zhang J."/>
            <person name="Kudrna D."/>
            <person name="Lee S."/>
            <person name="Talag J."/>
            <person name="Welchert J."/>
            <person name="Wing R.A."/>
        </authorList>
    </citation>
    <scope>NUCLEOTIDE SEQUENCE [LARGE SCALE GENOMIC DNA]</scope>
</reference>
<dbReference type="Gramene" id="OGLUM04G03630.1">
    <property type="protein sequence ID" value="OGLUM04G03630.1"/>
    <property type="gene ID" value="OGLUM04G03630"/>
</dbReference>
<evidence type="ECO:0000313" key="2">
    <source>
        <dbReference type="EnsemblPlants" id="OGLUM04G03630.1"/>
    </source>
</evidence>
<dbReference type="HOGENOM" id="CLU_2030360_0_0_1"/>
<dbReference type="AlphaFoldDB" id="A0A0D9ZHI5"/>
<organism evidence="2">
    <name type="scientific">Oryza glumipatula</name>
    <dbReference type="NCBI Taxonomy" id="40148"/>
    <lineage>
        <taxon>Eukaryota</taxon>
        <taxon>Viridiplantae</taxon>
        <taxon>Streptophyta</taxon>
        <taxon>Embryophyta</taxon>
        <taxon>Tracheophyta</taxon>
        <taxon>Spermatophyta</taxon>
        <taxon>Magnoliopsida</taxon>
        <taxon>Liliopsida</taxon>
        <taxon>Poales</taxon>
        <taxon>Poaceae</taxon>
        <taxon>BOP clade</taxon>
        <taxon>Oryzoideae</taxon>
        <taxon>Oryzeae</taxon>
        <taxon>Oryzinae</taxon>
        <taxon>Oryza</taxon>
    </lineage>
</organism>
<accession>A0A0D9ZHI5</accession>
<dbReference type="EnsemblPlants" id="OGLUM04G03630.1">
    <property type="protein sequence ID" value="OGLUM04G03630.1"/>
    <property type="gene ID" value="OGLUM04G03630"/>
</dbReference>
<evidence type="ECO:0000256" key="1">
    <source>
        <dbReference type="SAM" id="MobiDB-lite"/>
    </source>
</evidence>
<evidence type="ECO:0000313" key="3">
    <source>
        <dbReference type="Proteomes" id="UP000026961"/>
    </source>
</evidence>
<reference evidence="2" key="1">
    <citation type="submission" date="2015-04" db="UniProtKB">
        <authorList>
            <consortium name="EnsemblPlants"/>
        </authorList>
    </citation>
    <scope>IDENTIFICATION</scope>
</reference>
<keyword evidence="3" id="KW-1185">Reference proteome</keyword>
<dbReference type="Proteomes" id="UP000026961">
    <property type="component" value="Chromosome 4"/>
</dbReference>
<feature type="compositionally biased region" description="Gly residues" evidence="1">
    <location>
        <begin position="1"/>
        <end position="11"/>
    </location>
</feature>
<sequence>MRRSIGYGGGSARRANGGLVMRSDDEDGHDDSVKSTVECQHEVQQREILMHGCALAMRNPPALLQRHTYLHVNQFTVRPRCLPYKAMHHLSSSNSSSGTRGTILQQKETKDRVRLKSSPQVQ</sequence>
<name>A0A0D9ZHI5_9ORYZ</name>
<feature type="region of interest" description="Disordered" evidence="1">
    <location>
        <begin position="1"/>
        <end position="37"/>
    </location>
</feature>
<protein>
    <submittedName>
        <fullName evidence="2">Uncharacterized protein</fullName>
    </submittedName>
</protein>